<reference evidence="2 3" key="1">
    <citation type="submission" date="2021-11" db="EMBL/GenBank/DDBJ databases">
        <title>Draft genome sequence of Actinomycetospora sp. SF1 isolated from the rhizosphere soil.</title>
        <authorList>
            <person name="Duangmal K."/>
            <person name="Chantavorakit T."/>
        </authorList>
    </citation>
    <scope>NUCLEOTIDE SEQUENCE [LARGE SCALE GENOMIC DNA]</scope>
    <source>
        <strain evidence="2 3">TBRC 5722</strain>
    </source>
</reference>
<proteinExistence type="predicted"/>
<accession>A0ABS8P1G1</accession>
<gene>
    <name evidence="2" type="ORF">LQ327_00275</name>
</gene>
<dbReference type="InterPro" id="IPR037523">
    <property type="entry name" value="VOC_core"/>
</dbReference>
<comment type="caution">
    <text evidence="2">The sequence shown here is derived from an EMBL/GenBank/DDBJ whole genome shotgun (WGS) entry which is preliminary data.</text>
</comment>
<evidence type="ECO:0000313" key="3">
    <source>
        <dbReference type="Proteomes" id="UP001199469"/>
    </source>
</evidence>
<dbReference type="Proteomes" id="UP001199469">
    <property type="component" value="Unassembled WGS sequence"/>
</dbReference>
<dbReference type="InterPro" id="IPR004360">
    <property type="entry name" value="Glyas_Fos-R_dOase_dom"/>
</dbReference>
<evidence type="ECO:0000259" key="1">
    <source>
        <dbReference type="PROSITE" id="PS51819"/>
    </source>
</evidence>
<feature type="domain" description="VOC" evidence="1">
    <location>
        <begin position="4"/>
        <end position="122"/>
    </location>
</feature>
<dbReference type="InterPro" id="IPR029068">
    <property type="entry name" value="Glyas_Bleomycin-R_OHBP_Dase"/>
</dbReference>
<dbReference type="Gene3D" id="3.10.180.10">
    <property type="entry name" value="2,3-Dihydroxybiphenyl 1,2-Dioxygenase, domain 1"/>
    <property type="match status" value="1"/>
</dbReference>
<dbReference type="EMBL" id="JAJNDB010000001">
    <property type="protein sequence ID" value="MCD2191827.1"/>
    <property type="molecule type" value="Genomic_DNA"/>
</dbReference>
<name>A0ABS8P1G1_9PSEU</name>
<dbReference type="Pfam" id="PF00903">
    <property type="entry name" value="Glyoxalase"/>
    <property type="match status" value="1"/>
</dbReference>
<dbReference type="SUPFAM" id="SSF54593">
    <property type="entry name" value="Glyoxalase/Bleomycin resistance protein/Dihydroxybiphenyl dioxygenase"/>
    <property type="match status" value="1"/>
</dbReference>
<keyword evidence="3" id="KW-1185">Reference proteome</keyword>
<dbReference type="RefSeq" id="WP_230729458.1">
    <property type="nucleotide sequence ID" value="NZ_JAJNDB010000001.1"/>
</dbReference>
<sequence>MAGVFGPVVNVFLFVDDLETATAWYAARLGRQPVATQDQLAMFELGERSAPARLTVHRSDEYNEPGLQGTVAYWDVEDVDAFVAEWTRNGAVAHRGPKTVFTGERLCQLRDPFGNLIGIRQAPV</sequence>
<protein>
    <submittedName>
        <fullName evidence="2">VOC family protein</fullName>
    </submittedName>
</protein>
<evidence type="ECO:0000313" key="2">
    <source>
        <dbReference type="EMBL" id="MCD2191827.1"/>
    </source>
</evidence>
<organism evidence="2 3">
    <name type="scientific">Actinomycetospora endophytica</name>
    <dbReference type="NCBI Taxonomy" id="2291215"/>
    <lineage>
        <taxon>Bacteria</taxon>
        <taxon>Bacillati</taxon>
        <taxon>Actinomycetota</taxon>
        <taxon>Actinomycetes</taxon>
        <taxon>Pseudonocardiales</taxon>
        <taxon>Pseudonocardiaceae</taxon>
        <taxon>Actinomycetospora</taxon>
    </lineage>
</organism>
<dbReference type="PROSITE" id="PS51819">
    <property type="entry name" value="VOC"/>
    <property type="match status" value="1"/>
</dbReference>